<evidence type="ECO:0000256" key="10">
    <source>
        <dbReference type="ARBA" id="ARBA00023204"/>
    </source>
</evidence>
<dbReference type="Pfam" id="PF01726">
    <property type="entry name" value="LexA_DNA_bind"/>
    <property type="match status" value="1"/>
</dbReference>
<keyword evidence="2 12" id="KW-0678">Repressor</keyword>
<dbReference type="PRINTS" id="PR00726">
    <property type="entry name" value="LEXASERPTASE"/>
</dbReference>
<dbReference type="CDD" id="cd06529">
    <property type="entry name" value="S24_LexA-like"/>
    <property type="match status" value="1"/>
</dbReference>
<organism evidence="16 17">
    <name type="scientific">Clostridium algifaecis</name>
    <dbReference type="NCBI Taxonomy" id="1472040"/>
    <lineage>
        <taxon>Bacteria</taxon>
        <taxon>Bacillati</taxon>
        <taxon>Bacillota</taxon>
        <taxon>Clostridia</taxon>
        <taxon>Eubacteriales</taxon>
        <taxon>Clostridiaceae</taxon>
        <taxon>Clostridium</taxon>
    </lineage>
</organism>
<dbReference type="InterPro" id="IPR006197">
    <property type="entry name" value="Peptidase_S24_LexA"/>
</dbReference>
<feature type="DNA-binding region" description="H-T-H motif" evidence="12">
    <location>
        <begin position="29"/>
        <end position="49"/>
    </location>
</feature>
<name>A0ABS4KP43_9CLOT</name>
<protein>
    <recommendedName>
        <fullName evidence="12">LexA repressor</fullName>
        <ecNumber evidence="12">3.4.21.88</ecNumber>
    </recommendedName>
</protein>
<keyword evidence="10 12" id="KW-0234">DNA repair</keyword>
<dbReference type="InterPro" id="IPR006200">
    <property type="entry name" value="LexA"/>
</dbReference>
<dbReference type="HAMAP" id="MF_00015">
    <property type="entry name" value="LexA"/>
    <property type="match status" value="1"/>
</dbReference>
<dbReference type="Gene3D" id="1.10.10.10">
    <property type="entry name" value="Winged helix-like DNA-binding domain superfamily/Winged helix DNA-binding domain"/>
    <property type="match status" value="1"/>
</dbReference>
<proteinExistence type="inferred from homology"/>
<dbReference type="RefSeq" id="WP_209700739.1">
    <property type="nucleotide sequence ID" value="NZ_JAGGLM010000001.1"/>
</dbReference>
<dbReference type="InterPro" id="IPR036388">
    <property type="entry name" value="WH-like_DNA-bd_sf"/>
</dbReference>
<comment type="catalytic activity">
    <reaction evidence="12">
        <text>Hydrolysis of Ala-|-Gly bond in repressor LexA.</text>
        <dbReference type="EC" id="3.4.21.88"/>
    </reaction>
</comment>
<sequence>MTEKKKDRQLQIYKFIKNQVKEKGYPPSVREICAAVGLKSTSTVHMHLENLEKKGLIKRDQAKPRTIGIVDELPNKKEMINVPIIGNIAAGTPILAVENIEDTFPLPIDYIKSSNQLFILRVHGESMVDVGVLDGDFAIIEKTNSAENGELVAALIENEATLKRFFKEKGHIRLQPENKTMKPIIVPNCTIIGKLVGIYRQY</sequence>
<evidence type="ECO:0000256" key="9">
    <source>
        <dbReference type="ARBA" id="ARBA00023163"/>
    </source>
</evidence>
<evidence type="ECO:0000256" key="5">
    <source>
        <dbReference type="ARBA" id="ARBA00022801"/>
    </source>
</evidence>
<evidence type="ECO:0000256" key="1">
    <source>
        <dbReference type="ARBA" id="ARBA00007484"/>
    </source>
</evidence>
<dbReference type="SUPFAM" id="SSF46785">
    <property type="entry name" value="Winged helix' DNA-binding domain"/>
    <property type="match status" value="1"/>
</dbReference>
<feature type="domain" description="Peptidase S24/S26A/S26B/S26C" evidence="14">
    <location>
        <begin position="83"/>
        <end position="196"/>
    </location>
</feature>
<evidence type="ECO:0000256" key="13">
    <source>
        <dbReference type="RuleBase" id="RU003991"/>
    </source>
</evidence>
<dbReference type="SUPFAM" id="SSF51306">
    <property type="entry name" value="LexA/Signal peptidase"/>
    <property type="match status" value="1"/>
</dbReference>
<keyword evidence="11 12" id="KW-0742">SOS response</keyword>
<dbReference type="InterPro" id="IPR011991">
    <property type="entry name" value="ArsR-like_HTH"/>
</dbReference>
<keyword evidence="8 12" id="KW-0238">DNA-binding</keyword>
<feature type="domain" description="LexA repressor DNA-binding" evidence="15">
    <location>
        <begin position="7"/>
        <end position="66"/>
    </location>
</feature>
<evidence type="ECO:0000256" key="12">
    <source>
        <dbReference type="HAMAP-Rule" id="MF_00015"/>
    </source>
</evidence>
<evidence type="ECO:0000313" key="17">
    <source>
        <dbReference type="Proteomes" id="UP001519307"/>
    </source>
</evidence>
<evidence type="ECO:0000256" key="4">
    <source>
        <dbReference type="ARBA" id="ARBA00022763"/>
    </source>
</evidence>
<dbReference type="EC" id="3.4.21.88" evidence="12"/>
<evidence type="ECO:0000256" key="2">
    <source>
        <dbReference type="ARBA" id="ARBA00022491"/>
    </source>
</evidence>
<dbReference type="PANTHER" id="PTHR33516">
    <property type="entry name" value="LEXA REPRESSOR"/>
    <property type="match status" value="1"/>
</dbReference>
<dbReference type="InterPro" id="IPR006199">
    <property type="entry name" value="LexA_DNA-bd_dom"/>
</dbReference>
<dbReference type="Gene3D" id="2.10.109.10">
    <property type="entry name" value="Umud Fragment, subunit A"/>
    <property type="match status" value="1"/>
</dbReference>
<evidence type="ECO:0000256" key="3">
    <source>
        <dbReference type="ARBA" id="ARBA00022705"/>
    </source>
</evidence>
<keyword evidence="4 12" id="KW-0227">DNA damage</keyword>
<evidence type="ECO:0000256" key="8">
    <source>
        <dbReference type="ARBA" id="ARBA00023125"/>
    </source>
</evidence>
<keyword evidence="3 12" id="KW-0235">DNA replication</keyword>
<dbReference type="InterPro" id="IPR036286">
    <property type="entry name" value="LexA/Signal_pep-like_sf"/>
</dbReference>
<dbReference type="InterPro" id="IPR036390">
    <property type="entry name" value="WH_DNA-bd_sf"/>
</dbReference>
<dbReference type="PANTHER" id="PTHR33516:SF2">
    <property type="entry name" value="LEXA REPRESSOR-RELATED"/>
    <property type="match status" value="1"/>
</dbReference>
<dbReference type="GO" id="GO:0004252">
    <property type="term" value="F:serine-type endopeptidase activity"/>
    <property type="evidence" value="ECO:0007669"/>
    <property type="project" value="UniProtKB-EC"/>
</dbReference>
<comment type="subunit">
    <text evidence="12">Homodimer.</text>
</comment>
<keyword evidence="7 12" id="KW-0805">Transcription regulation</keyword>
<evidence type="ECO:0000259" key="15">
    <source>
        <dbReference type="Pfam" id="PF01726"/>
    </source>
</evidence>
<comment type="similarity">
    <text evidence="1 12 13">Belongs to the peptidase S24 family.</text>
</comment>
<feature type="active site" description="For autocatalytic cleavage activity" evidence="12">
    <location>
        <position position="163"/>
    </location>
</feature>
<keyword evidence="9 12" id="KW-0804">Transcription</keyword>
<gene>
    <name evidence="12" type="primary">lexA</name>
    <name evidence="16" type="ORF">J2Z42_000477</name>
</gene>
<dbReference type="CDD" id="cd00090">
    <property type="entry name" value="HTH_ARSR"/>
    <property type="match status" value="1"/>
</dbReference>
<evidence type="ECO:0000256" key="11">
    <source>
        <dbReference type="ARBA" id="ARBA00023236"/>
    </source>
</evidence>
<keyword evidence="6 12" id="KW-0068">Autocatalytic cleavage</keyword>
<dbReference type="EMBL" id="JAGGLM010000001">
    <property type="protein sequence ID" value="MBP2031812.1"/>
    <property type="molecule type" value="Genomic_DNA"/>
</dbReference>
<keyword evidence="5 12" id="KW-0378">Hydrolase</keyword>
<accession>A0ABS4KP43</accession>
<comment type="caution">
    <text evidence="16">The sequence shown here is derived from an EMBL/GenBank/DDBJ whole genome shotgun (WGS) entry which is preliminary data.</text>
</comment>
<dbReference type="Proteomes" id="UP001519307">
    <property type="component" value="Unassembled WGS sequence"/>
</dbReference>
<dbReference type="InterPro" id="IPR039418">
    <property type="entry name" value="LexA-like"/>
</dbReference>
<comment type="function">
    <text evidence="12">Represses a number of genes involved in the response to DNA damage (SOS response), including recA and lexA. In the presence of single-stranded DNA, RecA interacts with LexA causing an autocatalytic cleavage which disrupts the DNA-binding part of LexA, leading to derepression of the SOS regulon and eventually DNA repair.</text>
</comment>
<evidence type="ECO:0000256" key="7">
    <source>
        <dbReference type="ARBA" id="ARBA00023015"/>
    </source>
</evidence>
<dbReference type="NCBIfam" id="TIGR00498">
    <property type="entry name" value="lexA"/>
    <property type="match status" value="1"/>
</dbReference>
<evidence type="ECO:0000313" key="16">
    <source>
        <dbReference type="EMBL" id="MBP2031812.1"/>
    </source>
</evidence>
<reference evidence="16 17" key="1">
    <citation type="submission" date="2021-03" db="EMBL/GenBank/DDBJ databases">
        <title>Genomic Encyclopedia of Type Strains, Phase IV (KMG-IV): sequencing the most valuable type-strain genomes for metagenomic binning, comparative biology and taxonomic classification.</title>
        <authorList>
            <person name="Goeker M."/>
        </authorList>
    </citation>
    <scope>NUCLEOTIDE SEQUENCE [LARGE SCALE GENOMIC DNA]</scope>
    <source>
        <strain evidence="16 17">DSM 28783</strain>
    </source>
</reference>
<feature type="active site" description="For autocatalytic cleavage activity" evidence="12">
    <location>
        <position position="126"/>
    </location>
</feature>
<feature type="site" description="Cleavage; by autolysis" evidence="12">
    <location>
        <begin position="90"/>
        <end position="91"/>
    </location>
</feature>
<dbReference type="Pfam" id="PF00717">
    <property type="entry name" value="Peptidase_S24"/>
    <property type="match status" value="1"/>
</dbReference>
<dbReference type="InterPro" id="IPR015927">
    <property type="entry name" value="Peptidase_S24_S26A/B/C"/>
</dbReference>
<dbReference type="InterPro" id="IPR050077">
    <property type="entry name" value="LexA_repressor"/>
</dbReference>
<keyword evidence="17" id="KW-1185">Reference proteome</keyword>
<evidence type="ECO:0000259" key="14">
    <source>
        <dbReference type="Pfam" id="PF00717"/>
    </source>
</evidence>
<evidence type="ECO:0000256" key="6">
    <source>
        <dbReference type="ARBA" id="ARBA00022813"/>
    </source>
</evidence>